<evidence type="ECO:0000313" key="1">
    <source>
        <dbReference type="EMBL" id="GFO03593.1"/>
    </source>
</evidence>
<organism evidence="1 2">
    <name type="scientific">Plakobranchus ocellatus</name>
    <dbReference type="NCBI Taxonomy" id="259542"/>
    <lineage>
        <taxon>Eukaryota</taxon>
        <taxon>Metazoa</taxon>
        <taxon>Spiralia</taxon>
        <taxon>Lophotrochozoa</taxon>
        <taxon>Mollusca</taxon>
        <taxon>Gastropoda</taxon>
        <taxon>Heterobranchia</taxon>
        <taxon>Euthyneura</taxon>
        <taxon>Panpulmonata</taxon>
        <taxon>Sacoglossa</taxon>
        <taxon>Placobranchoidea</taxon>
        <taxon>Plakobranchidae</taxon>
        <taxon>Plakobranchus</taxon>
    </lineage>
</organism>
<protein>
    <submittedName>
        <fullName evidence="1">Uncharacterized protein</fullName>
    </submittedName>
</protein>
<sequence length="163" mass="17794">MASISYCHWLVMQTSAGQCLPNNNNNNKITTATTTNINKRVVAASHWPHDFVPIQGATTCEARPPLDSPDLRPSWPLTPIPIGANLVSYLVSSLQHGRSSLLLHLDVNILFILRWGLVRKAVTHALWVSTPKVPAVLSPARSAVKRYPPSTRATSSSVLGLEQ</sequence>
<proteinExistence type="predicted"/>
<comment type="caution">
    <text evidence="1">The sequence shown here is derived from an EMBL/GenBank/DDBJ whole genome shotgun (WGS) entry which is preliminary data.</text>
</comment>
<dbReference type="Proteomes" id="UP000735302">
    <property type="component" value="Unassembled WGS sequence"/>
</dbReference>
<reference evidence="1 2" key="1">
    <citation type="journal article" date="2021" name="Elife">
        <title>Chloroplast acquisition without the gene transfer in kleptoplastic sea slugs, Plakobranchus ocellatus.</title>
        <authorList>
            <person name="Maeda T."/>
            <person name="Takahashi S."/>
            <person name="Yoshida T."/>
            <person name="Shimamura S."/>
            <person name="Takaki Y."/>
            <person name="Nagai Y."/>
            <person name="Toyoda A."/>
            <person name="Suzuki Y."/>
            <person name="Arimoto A."/>
            <person name="Ishii H."/>
            <person name="Satoh N."/>
            <person name="Nishiyama T."/>
            <person name="Hasebe M."/>
            <person name="Maruyama T."/>
            <person name="Minagawa J."/>
            <person name="Obokata J."/>
            <person name="Shigenobu S."/>
        </authorList>
    </citation>
    <scope>NUCLEOTIDE SEQUENCE [LARGE SCALE GENOMIC DNA]</scope>
</reference>
<accession>A0AAV4A8L8</accession>
<dbReference type="EMBL" id="BLXT01003727">
    <property type="protein sequence ID" value="GFO03593.1"/>
    <property type="molecule type" value="Genomic_DNA"/>
</dbReference>
<gene>
    <name evidence="1" type="ORF">PoB_003009800</name>
</gene>
<name>A0AAV4A8L8_9GAST</name>
<evidence type="ECO:0000313" key="2">
    <source>
        <dbReference type="Proteomes" id="UP000735302"/>
    </source>
</evidence>
<keyword evidence="2" id="KW-1185">Reference proteome</keyword>
<dbReference type="AlphaFoldDB" id="A0AAV4A8L8"/>